<dbReference type="EMBL" id="ML145302">
    <property type="protein sequence ID" value="TBU51609.1"/>
    <property type="molecule type" value="Genomic_DNA"/>
</dbReference>
<accession>A0A4Q9PAA1</accession>
<evidence type="ECO:0000313" key="2">
    <source>
        <dbReference type="Proteomes" id="UP000292082"/>
    </source>
</evidence>
<gene>
    <name evidence="1" type="ORF">BD310DRAFT_941919</name>
</gene>
<evidence type="ECO:0000313" key="1">
    <source>
        <dbReference type="EMBL" id="TBU51609.1"/>
    </source>
</evidence>
<dbReference type="Proteomes" id="UP000292082">
    <property type="component" value="Unassembled WGS sequence"/>
</dbReference>
<protein>
    <submittedName>
        <fullName evidence="1">Uncharacterized protein</fullName>
    </submittedName>
</protein>
<reference evidence="1 2" key="1">
    <citation type="submission" date="2019-01" db="EMBL/GenBank/DDBJ databases">
        <title>Draft genome sequences of three monokaryotic isolates of the white-rot basidiomycete fungus Dichomitus squalens.</title>
        <authorList>
            <consortium name="DOE Joint Genome Institute"/>
            <person name="Lopez S.C."/>
            <person name="Andreopoulos B."/>
            <person name="Pangilinan J."/>
            <person name="Lipzen A."/>
            <person name="Riley R."/>
            <person name="Ahrendt S."/>
            <person name="Ng V."/>
            <person name="Barry K."/>
            <person name="Daum C."/>
            <person name="Grigoriev I.V."/>
            <person name="Hilden K.S."/>
            <person name="Makela M.R."/>
            <person name="de Vries R.P."/>
        </authorList>
    </citation>
    <scope>NUCLEOTIDE SEQUENCE [LARGE SCALE GENOMIC DNA]</scope>
    <source>
        <strain evidence="1 2">CBS 464.89</strain>
    </source>
</reference>
<sequence>MKAGRFRAPWCAVGSRVARGGSVTESTVCPGAFIIRSGWISTSRTISACLLNTIWVAVAMQGFRRTSDKKVKGDTARAQRRVDCLVPL</sequence>
<keyword evidence="2" id="KW-1185">Reference proteome</keyword>
<dbReference type="AlphaFoldDB" id="A0A4Q9PAA1"/>
<proteinExistence type="predicted"/>
<organism evidence="1 2">
    <name type="scientific">Dichomitus squalens</name>
    <dbReference type="NCBI Taxonomy" id="114155"/>
    <lineage>
        <taxon>Eukaryota</taxon>
        <taxon>Fungi</taxon>
        <taxon>Dikarya</taxon>
        <taxon>Basidiomycota</taxon>
        <taxon>Agaricomycotina</taxon>
        <taxon>Agaricomycetes</taxon>
        <taxon>Polyporales</taxon>
        <taxon>Polyporaceae</taxon>
        <taxon>Dichomitus</taxon>
    </lineage>
</organism>
<name>A0A4Q9PAA1_9APHY</name>